<evidence type="ECO:0000313" key="4">
    <source>
        <dbReference type="Proteomes" id="UP000521943"/>
    </source>
</evidence>
<organism evidence="3 4">
    <name type="scientific">Ephemerocybe angulata</name>
    <dbReference type="NCBI Taxonomy" id="980116"/>
    <lineage>
        <taxon>Eukaryota</taxon>
        <taxon>Fungi</taxon>
        <taxon>Dikarya</taxon>
        <taxon>Basidiomycota</taxon>
        <taxon>Agaricomycotina</taxon>
        <taxon>Agaricomycetes</taxon>
        <taxon>Agaricomycetidae</taxon>
        <taxon>Agaricales</taxon>
        <taxon>Agaricineae</taxon>
        <taxon>Psathyrellaceae</taxon>
        <taxon>Ephemerocybe</taxon>
    </lineage>
</organism>
<dbReference type="AlphaFoldDB" id="A0A8H6M1X1"/>
<gene>
    <name evidence="3" type="ORF">DFP72DRAFT_1142744</name>
    <name evidence="2" type="ORF">DFP72DRAFT_1152383</name>
</gene>
<feature type="compositionally biased region" description="Polar residues" evidence="1">
    <location>
        <begin position="17"/>
        <end position="28"/>
    </location>
</feature>
<name>A0A8H6M1X1_9AGAR</name>
<evidence type="ECO:0000313" key="3">
    <source>
        <dbReference type="EMBL" id="KAF6749241.1"/>
    </source>
</evidence>
<dbReference type="Proteomes" id="UP000521943">
    <property type="component" value="Unassembled WGS sequence"/>
</dbReference>
<sequence>MAELETSGNIHSGADRSANSPSDLSLYSASLDPASLPRSQRKPTQRSSTKQSTAHWQQRPRQPRSREPATLLPSGQLKWEAPATPERLRYTPIESHRGPGHSGRSEIRSQPRQDGRPQRSAGGGTDLHSGHTFRSGGQHHGRGDGSLYSTYHSTSAGEASSSRVAYADRSPPLPKNLSDFVLRSYHEEQQRQERRQEHFEMEGSVFGYPSLLADGPPNFMTSDSSEMDHETWTLPPVPRQFMGHQGSLPFGGRNLHRPTVVNDVCLTCGSTDQSPSSHWLRCEGPVNRPMKQED</sequence>
<reference evidence="3 4" key="1">
    <citation type="submission" date="2020-07" db="EMBL/GenBank/DDBJ databases">
        <title>Comparative genomics of pyrophilous fungi reveals a link between fire events and developmental genes.</title>
        <authorList>
            <consortium name="DOE Joint Genome Institute"/>
            <person name="Steindorff A.S."/>
            <person name="Carver A."/>
            <person name="Calhoun S."/>
            <person name="Stillman K."/>
            <person name="Liu H."/>
            <person name="Lipzen A."/>
            <person name="Pangilinan J."/>
            <person name="Labutti K."/>
            <person name="Bruns T.D."/>
            <person name="Grigoriev I.V."/>
        </authorList>
    </citation>
    <scope>NUCLEOTIDE SEQUENCE [LARGE SCALE GENOMIC DNA]</scope>
    <source>
        <strain evidence="3 4">CBS 144469</strain>
    </source>
</reference>
<feature type="compositionally biased region" description="Polar residues" evidence="1">
    <location>
        <begin position="45"/>
        <end position="56"/>
    </location>
</feature>
<comment type="caution">
    <text evidence="3">The sequence shown here is derived from an EMBL/GenBank/DDBJ whole genome shotgun (WGS) entry which is preliminary data.</text>
</comment>
<accession>A0A8H6M1X1</accession>
<protein>
    <submittedName>
        <fullName evidence="3">Uncharacterized protein</fullName>
    </submittedName>
</protein>
<dbReference type="EMBL" id="JACGCI010000064">
    <property type="protein sequence ID" value="KAF6749241.1"/>
    <property type="molecule type" value="Genomic_DNA"/>
</dbReference>
<evidence type="ECO:0000256" key="1">
    <source>
        <dbReference type="SAM" id="MobiDB-lite"/>
    </source>
</evidence>
<proteinExistence type="predicted"/>
<feature type="region of interest" description="Disordered" evidence="1">
    <location>
        <begin position="1"/>
        <end position="154"/>
    </location>
</feature>
<dbReference type="EMBL" id="JACGCI010000093">
    <property type="protein sequence ID" value="KAF6746346.1"/>
    <property type="molecule type" value="Genomic_DNA"/>
</dbReference>
<feature type="compositionally biased region" description="Basic and acidic residues" evidence="1">
    <location>
        <begin position="86"/>
        <end position="117"/>
    </location>
</feature>
<keyword evidence="4" id="KW-1185">Reference proteome</keyword>
<feature type="compositionally biased region" description="Polar residues" evidence="1">
    <location>
        <begin position="1"/>
        <end position="10"/>
    </location>
</feature>
<evidence type="ECO:0000313" key="2">
    <source>
        <dbReference type="EMBL" id="KAF6746346.1"/>
    </source>
</evidence>